<keyword evidence="7" id="KW-1185">Reference proteome</keyword>
<protein>
    <submittedName>
        <fullName evidence="6">DgyrCDS8439</fullName>
    </submittedName>
</protein>
<feature type="repeat" description="WD" evidence="3">
    <location>
        <begin position="2070"/>
        <end position="2101"/>
    </location>
</feature>
<keyword evidence="1 3" id="KW-0853">WD repeat</keyword>
<dbReference type="SUPFAM" id="SSF140864">
    <property type="entry name" value="TROVE domain-like"/>
    <property type="match status" value="1"/>
</dbReference>
<evidence type="ECO:0000313" key="7">
    <source>
        <dbReference type="Proteomes" id="UP000549394"/>
    </source>
</evidence>
<dbReference type="GO" id="GO:0005697">
    <property type="term" value="C:telomerase holoenzyme complex"/>
    <property type="evidence" value="ECO:0007669"/>
    <property type="project" value="TreeGrafter"/>
</dbReference>
<dbReference type="PROSITE" id="PS50082">
    <property type="entry name" value="WD_REPEATS_2"/>
    <property type="match status" value="6"/>
</dbReference>
<feature type="domain" description="TROVE" evidence="5">
    <location>
        <begin position="72"/>
        <end position="501"/>
    </location>
</feature>
<organism evidence="6 7">
    <name type="scientific">Dimorphilus gyrociliatus</name>
    <dbReference type="NCBI Taxonomy" id="2664684"/>
    <lineage>
        <taxon>Eukaryota</taxon>
        <taxon>Metazoa</taxon>
        <taxon>Spiralia</taxon>
        <taxon>Lophotrochozoa</taxon>
        <taxon>Annelida</taxon>
        <taxon>Polychaeta</taxon>
        <taxon>Polychaeta incertae sedis</taxon>
        <taxon>Dinophilidae</taxon>
        <taxon>Dimorphilus</taxon>
    </lineage>
</organism>
<dbReference type="Pfam" id="PF00400">
    <property type="entry name" value="WD40"/>
    <property type="match status" value="7"/>
</dbReference>
<feature type="repeat" description="WD" evidence="3">
    <location>
        <begin position="1559"/>
        <end position="1591"/>
    </location>
</feature>
<dbReference type="PROSITE" id="PS50988">
    <property type="entry name" value="TROVE"/>
    <property type="match status" value="1"/>
</dbReference>
<dbReference type="Gene3D" id="3.40.50.300">
    <property type="entry name" value="P-loop containing nucleotide triphosphate hydrolases"/>
    <property type="match status" value="1"/>
</dbReference>
<dbReference type="InterPro" id="IPR056828">
    <property type="entry name" value="Beta-prop_TEP1_C"/>
</dbReference>
<dbReference type="InterPro" id="IPR027417">
    <property type="entry name" value="P-loop_NTPase"/>
</dbReference>
<dbReference type="Proteomes" id="UP000549394">
    <property type="component" value="Unassembled WGS sequence"/>
</dbReference>
<dbReference type="EMBL" id="CAJFCJ010000011">
    <property type="protein sequence ID" value="CAD5119855.1"/>
    <property type="molecule type" value="Genomic_DNA"/>
</dbReference>
<comment type="caution">
    <text evidence="6">The sequence shown here is derived from an EMBL/GenBank/DDBJ whole genome shotgun (WGS) entry which is preliminary data.</text>
</comment>
<dbReference type="InterPro" id="IPR001680">
    <property type="entry name" value="WD40_rpt"/>
</dbReference>
<dbReference type="GO" id="GO:0003720">
    <property type="term" value="F:telomerase activity"/>
    <property type="evidence" value="ECO:0007669"/>
    <property type="project" value="TreeGrafter"/>
</dbReference>
<dbReference type="GO" id="GO:0070034">
    <property type="term" value="F:telomerase RNA binding"/>
    <property type="evidence" value="ECO:0007669"/>
    <property type="project" value="TreeGrafter"/>
</dbReference>
<evidence type="ECO:0000256" key="4">
    <source>
        <dbReference type="SAM" id="MobiDB-lite"/>
    </source>
</evidence>
<dbReference type="InterPro" id="IPR045804">
    <property type="entry name" value="DUF5920"/>
</dbReference>
<feature type="repeat" description="WD" evidence="3">
    <location>
        <begin position="1518"/>
        <end position="1558"/>
    </location>
</feature>
<dbReference type="SUPFAM" id="SSF52540">
    <property type="entry name" value="P-loop containing nucleoside triphosphate hydrolases"/>
    <property type="match status" value="1"/>
</dbReference>
<dbReference type="SUPFAM" id="SSF50978">
    <property type="entry name" value="WD40 repeat-like"/>
    <property type="match status" value="3"/>
</dbReference>
<dbReference type="InterPro" id="IPR019775">
    <property type="entry name" value="WD40_repeat_CS"/>
</dbReference>
<dbReference type="Pfam" id="PF05731">
    <property type="entry name" value="TROVE"/>
    <property type="match status" value="1"/>
</dbReference>
<dbReference type="Gene3D" id="2.130.10.10">
    <property type="entry name" value="YVTN repeat-like/Quinoprotein amine dehydrogenase"/>
    <property type="match status" value="5"/>
</dbReference>
<feature type="region of interest" description="Disordered" evidence="4">
    <location>
        <begin position="242"/>
        <end position="271"/>
    </location>
</feature>
<gene>
    <name evidence="6" type="ORF">DGYR_LOCUS8036</name>
</gene>
<sequence>MKDGLLSLTSNQTLPTQILNTKNALKNKKSQIKKTTELIKEDLIKYEDDCKAPSYELIAEDIEKIDVHRKVVANEIGGSEKEETIEDLKRRFIHLVSGSLIRSPNFQAEDDPVRGDLISVCNKISMDDPEFVLKVALYTRLELNIRSTSNFLLAYSSNNPQCRPFLKKYFDNTIVLPSDWISVAEISLTLKEGKKNNFSSLPASLRRVMTKKFASFNAFQLAKYDKDKVKSKKKRLKRKALRTNNFASRGSTRGRGNFRRGTRSAPPKESFEEALTKLQERSSKSFTLKQLIRKLHIRTPVNNVLCLLGKRYPENLEEFYKLGLDGTFDQSKCGKRMKLPTPETWETQISMKGNKSFVWEGLIDHKKLPFMAMLRNLRNLIKAGISESHHNMILGRLTDEKSIVNSKQFPFRFFSAYDVLTTLEKQYNEWLEEKLNPKKPVSVPARGYGRRNVRGGNRNNPATYVKKIKMKYDPTIISKYKNALDQAVSLATIHNVAPIKGHTIILLEVSQLMLRPCQTSSGLTQAKTKLDVGALLGLMFKYVCEECQYLLYSNSNYEEIELEKGTILENMSSIQQQAKNFDINVSDMNKTFLHYLDEFLVNRKKIDNIVMLSSNAPDKDELKILNCFLNAFRHLVNPDLMYVHVNLSGTSVGVNRESEKVHENDIFLSGYSDQLLRFVTERGNKGLLNYINKLDKKYNLPELKQKKDFSKIERPLPIQISVPRWKEIRVFISSTFTDMHGERDLLTRFIIPEIRSKAANLFYDIIDVDLRWGITESETEKLVSLCLNEVTKADVVIGLLGERYGFLPQEADFKDINLSDEYKKKSITEIEMRLALENKKTCFFYLRKKNFLSQVPTDLRNKFQAESEDSKEKMNNLKQLVKTSGSNCIEYDCDWGGIYDGKPIVTNLQDLGFNVLNQLTRHMDKLKKSDNLIHLDAISHETERFNFYFKNLGEEFAGRKKLVNNLSSKFGDLSRNGAIVTICGKVATGKSSLAANVLLNLRKKFSTVLVHSFGLFEGSESIPSCLYRICTELVRFFRIDLIIPENYESLVETFGAILNEISNINCSPVAIVFDDFDKTDNKGHEKSLNWLPSSIPQNVLIIFTVLDFSPSAKCLQRLRPVTFQVGNLDVFDKSVVVRKNLEKYGKSLNEKGFNNQISQITNKKDSNNPLYLKIACEELKIFGVFEQLTTKLKSLASTLPSLLTQILERLENEFGENEVKCSMSLLAFSLGGMKETDIQNILPIFEDKKVDLKNLSRVIDYFSGSYKKLPYGKLAPLLRNIKGFIRASESNTGNISLGQQEILKAISSRYTDRQTEKIFHTVLSGYCIVKSGLIKGKTECSNYHLSKVAAHLIHSEQYEYLSMLLTDLSYIEKMFENNLAVKLLTSYEFGKKESGMVAKKFLKTQEIKDYSFFVRSNATLLHRQPKLVYQQALNSVETSIPCKHARIIMKNENKAKEHIFEWFNKREEAKNCQMTIANISKNVTCLSTSRDKLTIICGSSDGICRLFDVASGKEIKTFIGHKDSVTAVKFLSSNRLCTAADDNTICIWDANSTQRLKVCTGHRRHVSAIAVQPDGKQFVSVGWDSQMKFWSSDGDLTWTTTLKKPINCVCYHPRGEKVVIGDWSSILRIYSAFGRKRIAILRGHNSAVRAVSYSPSGVYIASAALDGEVALWSGEIGSKLGRFEGHISPVNDLVFNENGSKLITVADDCLGKVWSGKLGIKFGEFVEDSSVTRVIFSPVKNEIIAAFHDGYVRIYDIFTKTCILTKKISQQSITCLQVFQNTDDITIACTTTSGELFILRSCKDTIVIDARISVTSSSISSLCLDGRDLIFVGTFDNEIICVKYNKVMKKLYILSNKNCHTSAVTGIEFVDNTIWTCSRDMSIKNWTVSEKGVLNINKTYTNVHPDWINSICLIDGESRYLLTSSNDFTMKMLNINGDSDIETSFKGHEAAVNRVLHKKKCIGSVSSDGQLKIWSKRGAELTTIQADTSRLNDIDILVTNERKPEESVVDDILSKDWSKIVAKEEWKEKHDQNKLSRNTEKVKDVMVVTASDDGKISIFKPIISEHIDDLEGHSYPVNALENLGNRVATSSRDGSVRIWTVPDKVQSLKLQHSSEISAIFVDERKKLVITGSLDGACKIWRLENNDLSLLSELSKGLETSFEGPIIDLHSWRISSDRWILIVNYETAEFRTYILTIQADNICVQQSSYYEISSLGKKSRIIQVTYNPEKHNTILMTAKGQLCKLSFRPNGEFLHNIIMGQCKTSDVIGAQISNYKSDGSLLVGISNTKGVVRIYKVLGDNDKQDFELYKKIKSFETPNLWLNPLRLCIENDASDSLMATDSTGNLFISRKSSEEKYKLHDDSITSIVQIGETYFTSSSDGLIRAWGFQTNKSELKGEFLCSAPVTKLASFDNSNERKIIAGDKRGNIYLLSYTD</sequence>
<dbReference type="OrthoDB" id="427368at2759"/>
<feature type="repeat" description="WD" evidence="3">
    <location>
        <begin position="2109"/>
        <end position="2150"/>
    </location>
</feature>
<dbReference type="Pfam" id="PF13271">
    <property type="entry name" value="DUF4062"/>
    <property type="match status" value="1"/>
</dbReference>
<dbReference type="InterPro" id="IPR037214">
    <property type="entry name" value="TROVE_dom_sf"/>
</dbReference>
<dbReference type="GO" id="GO:0000722">
    <property type="term" value="P:telomere maintenance via recombination"/>
    <property type="evidence" value="ECO:0007669"/>
    <property type="project" value="TreeGrafter"/>
</dbReference>
<dbReference type="Pfam" id="PF19334">
    <property type="entry name" value="DUF5920"/>
    <property type="match status" value="1"/>
</dbReference>
<evidence type="ECO:0000256" key="3">
    <source>
        <dbReference type="PROSITE-ProRule" id="PRU00221"/>
    </source>
</evidence>
<dbReference type="InterPro" id="IPR036465">
    <property type="entry name" value="vWFA_dom_sf"/>
</dbReference>
<dbReference type="InterPro" id="IPR036322">
    <property type="entry name" value="WD40_repeat_dom_sf"/>
</dbReference>
<evidence type="ECO:0000256" key="1">
    <source>
        <dbReference type="ARBA" id="ARBA00022574"/>
    </source>
</evidence>
<dbReference type="SMART" id="SM00320">
    <property type="entry name" value="WD40"/>
    <property type="match status" value="17"/>
</dbReference>
<feature type="repeat" description="WD" evidence="3">
    <location>
        <begin position="1641"/>
        <end position="1673"/>
    </location>
</feature>
<dbReference type="Gene3D" id="1.25.40.370">
    <property type="match status" value="1"/>
</dbReference>
<reference evidence="6 7" key="1">
    <citation type="submission" date="2020-08" db="EMBL/GenBank/DDBJ databases">
        <authorList>
            <person name="Hejnol A."/>
        </authorList>
    </citation>
    <scope>NUCLEOTIDE SEQUENCE [LARGE SCALE GENOMIC DNA]</scope>
</reference>
<name>A0A7I8VVU9_9ANNE</name>
<dbReference type="InterPro" id="IPR025139">
    <property type="entry name" value="DUF4062"/>
</dbReference>
<dbReference type="Gene3D" id="3.40.50.410">
    <property type="entry name" value="von Willebrand factor, type A domain"/>
    <property type="match status" value="1"/>
</dbReference>
<dbReference type="PROSITE" id="PS50294">
    <property type="entry name" value="WD_REPEATS_REGION"/>
    <property type="match status" value="4"/>
</dbReference>
<accession>A0A7I8VVU9</accession>
<evidence type="ECO:0000259" key="5">
    <source>
        <dbReference type="PROSITE" id="PS50988"/>
    </source>
</evidence>
<dbReference type="InterPro" id="IPR008858">
    <property type="entry name" value="TROVE_dom"/>
</dbReference>
<proteinExistence type="predicted"/>
<dbReference type="InterPro" id="IPR015943">
    <property type="entry name" value="WD40/YVTN_repeat-like_dom_sf"/>
</dbReference>
<dbReference type="PROSITE" id="PS00678">
    <property type="entry name" value="WD_REPEATS_1"/>
    <property type="match status" value="1"/>
</dbReference>
<dbReference type="Pfam" id="PF25048">
    <property type="entry name" value="Beta-prop_TEP1_C"/>
    <property type="match status" value="1"/>
</dbReference>
<dbReference type="PANTHER" id="PTHR44791:SF1">
    <property type="entry name" value="TELOMERASE PROTEIN COMPONENT 1"/>
    <property type="match status" value="1"/>
</dbReference>
<dbReference type="CDD" id="cd00200">
    <property type="entry name" value="WD40"/>
    <property type="match status" value="1"/>
</dbReference>
<keyword evidence="2" id="KW-0677">Repeat</keyword>
<dbReference type="PANTHER" id="PTHR44791">
    <property type="entry name" value="TELOMERASE PROTEIN COMPONENT 1 TEP1"/>
    <property type="match status" value="1"/>
</dbReference>
<dbReference type="InterPro" id="IPR052652">
    <property type="entry name" value="Telomerase_Complex_Comp"/>
</dbReference>
<feature type="repeat" description="WD" evidence="3">
    <location>
        <begin position="1683"/>
        <end position="1715"/>
    </location>
</feature>
<evidence type="ECO:0000256" key="2">
    <source>
        <dbReference type="ARBA" id="ARBA00022737"/>
    </source>
</evidence>
<evidence type="ECO:0000313" key="6">
    <source>
        <dbReference type="EMBL" id="CAD5119855.1"/>
    </source>
</evidence>